<sequence>MGKWKVDDTTTSTCCKTASMESKAVGLKILTTTHHRSNSKPIFQRNQMPSSSSTCCFLKSCFLCHKHLSLDKNVYMYKGDQGFCSEECRSRQIYIDDITTLQISTKKMIHQFRQSRKAGCCDAPRLRHRQTSLASPIFL</sequence>
<evidence type="ECO:0000313" key="1">
    <source>
        <dbReference type="EMBL" id="KAI3684121.1"/>
    </source>
</evidence>
<evidence type="ECO:0000313" key="2">
    <source>
        <dbReference type="Proteomes" id="UP001055879"/>
    </source>
</evidence>
<name>A0ACB8YFT8_ARCLA</name>
<proteinExistence type="predicted"/>
<comment type="caution">
    <text evidence="1">The sequence shown here is derived from an EMBL/GenBank/DDBJ whole genome shotgun (WGS) entry which is preliminary data.</text>
</comment>
<gene>
    <name evidence="1" type="ORF">L6452_33340</name>
</gene>
<dbReference type="Proteomes" id="UP001055879">
    <property type="component" value="Linkage Group LG12"/>
</dbReference>
<keyword evidence="2" id="KW-1185">Reference proteome</keyword>
<reference evidence="1 2" key="2">
    <citation type="journal article" date="2022" name="Mol. Ecol. Resour.">
        <title>The genomes of chicory, endive, great burdock and yacon provide insights into Asteraceae paleo-polyploidization history and plant inulin production.</title>
        <authorList>
            <person name="Fan W."/>
            <person name="Wang S."/>
            <person name="Wang H."/>
            <person name="Wang A."/>
            <person name="Jiang F."/>
            <person name="Liu H."/>
            <person name="Zhao H."/>
            <person name="Xu D."/>
            <person name="Zhang Y."/>
        </authorList>
    </citation>
    <scope>NUCLEOTIDE SEQUENCE [LARGE SCALE GENOMIC DNA]</scope>
    <source>
        <strain evidence="2">cv. Niubang</strain>
    </source>
</reference>
<reference evidence="2" key="1">
    <citation type="journal article" date="2022" name="Mol. Ecol. Resour.">
        <title>The genomes of chicory, endive, great burdock and yacon provide insights into Asteraceae palaeo-polyploidization history and plant inulin production.</title>
        <authorList>
            <person name="Fan W."/>
            <person name="Wang S."/>
            <person name="Wang H."/>
            <person name="Wang A."/>
            <person name="Jiang F."/>
            <person name="Liu H."/>
            <person name="Zhao H."/>
            <person name="Xu D."/>
            <person name="Zhang Y."/>
        </authorList>
    </citation>
    <scope>NUCLEOTIDE SEQUENCE [LARGE SCALE GENOMIC DNA]</scope>
    <source>
        <strain evidence="2">cv. Niubang</strain>
    </source>
</reference>
<organism evidence="1 2">
    <name type="scientific">Arctium lappa</name>
    <name type="common">Greater burdock</name>
    <name type="synonym">Lappa major</name>
    <dbReference type="NCBI Taxonomy" id="4217"/>
    <lineage>
        <taxon>Eukaryota</taxon>
        <taxon>Viridiplantae</taxon>
        <taxon>Streptophyta</taxon>
        <taxon>Embryophyta</taxon>
        <taxon>Tracheophyta</taxon>
        <taxon>Spermatophyta</taxon>
        <taxon>Magnoliopsida</taxon>
        <taxon>eudicotyledons</taxon>
        <taxon>Gunneridae</taxon>
        <taxon>Pentapetalae</taxon>
        <taxon>asterids</taxon>
        <taxon>campanulids</taxon>
        <taxon>Asterales</taxon>
        <taxon>Asteraceae</taxon>
        <taxon>Carduoideae</taxon>
        <taxon>Cardueae</taxon>
        <taxon>Arctiinae</taxon>
        <taxon>Arctium</taxon>
    </lineage>
</organism>
<protein>
    <submittedName>
        <fullName evidence="1">Uncharacterized protein</fullName>
    </submittedName>
</protein>
<dbReference type="EMBL" id="CM042058">
    <property type="protein sequence ID" value="KAI3684121.1"/>
    <property type="molecule type" value="Genomic_DNA"/>
</dbReference>
<accession>A0ACB8YFT8</accession>